<feature type="compositionally biased region" description="Polar residues" evidence="1">
    <location>
        <begin position="263"/>
        <end position="275"/>
    </location>
</feature>
<gene>
    <name evidence="2" type="ORF">SAMN04487960_102116</name>
</gene>
<name>A0A1H2SFJ0_9GAMM</name>
<dbReference type="AlphaFoldDB" id="A0A1H2SFJ0"/>
<organism evidence="2 3">
    <name type="scientific">Marinobacter mobilis</name>
    <dbReference type="NCBI Taxonomy" id="488533"/>
    <lineage>
        <taxon>Bacteria</taxon>
        <taxon>Pseudomonadati</taxon>
        <taxon>Pseudomonadota</taxon>
        <taxon>Gammaproteobacteria</taxon>
        <taxon>Pseudomonadales</taxon>
        <taxon>Marinobacteraceae</taxon>
        <taxon>Marinobacter</taxon>
    </lineage>
</organism>
<evidence type="ECO:0000313" key="3">
    <source>
        <dbReference type="Proteomes" id="UP000199675"/>
    </source>
</evidence>
<protein>
    <submittedName>
        <fullName evidence="2">Uncharacterized protein</fullName>
    </submittedName>
</protein>
<dbReference type="Proteomes" id="UP000199675">
    <property type="component" value="Unassembled WGS sequence"/>
</dbReference>
<reference evidence="2 3" key="1">
    <citation type="submission" date="2016-10" db="EMBL/GenBank/DDBJ databases">
        <authorList>
            <person name="de Groot N.N."/>
        </authorList>
    </citation>
    <scope>NUCLEOTIDE SEQUENCE [LARGE SCALE GENOMIC DNA]</scope>
    <source>
        <strain evidence="2 3">CGMCC 1.7059</strain>
    </source>
</reference>
<dbReference type="OrthoDB" id="6193385at2"/>
<sequence>MSESPTANTATQALAELEQRRQLLQQLIGVTAVIESLKHSLAQMLTPHSPDQPAAIESMLASLDDEIHALPDDDINHRLESLDRRLRALYGQLMPVIEEIQAAESPSELTSLTTAVHDAGELRELVQAAMAVRILLSQRGLQVPEFRLPLDRARLEVQLQTVTDKEQACRQQVIGQVREMEQDLRRLLGNANLPEAMRTLMSQMLSGLQDNLRHLQAGLSISELPLPIEAASFVEQAVPVPPSPQPDAHPADPSADPAPCESPTVSGTDSDTPPVTSEPALQPPSLMQAILLWISSPWNVSWQDIRSGRYQRDRQ</sequence>
<dbReference type="RefSeq" id="WP_139173200.1">
    <property type="nucleotide sequence ID" value="NZ_FNNE01000002.1"/>
</dbReference>
<feature type="compositionally biased region" description="Low complexity" evidence="1">
    <location>
        <begin position="248"/>
        <end position="259"/>
    </location>
</feature>
<evidence type="ECO:0000313" key="2">
    <source>
        <dbReference type="EMBL" id="SDW30315.1"/>
    </source>
</evidence>
<proteinExistence type="predicted"/>
<evidence type="ECO:0000256" key="1">
    <source>
        <dbReference type="SAM" id="MobiDB-lite"/>
    </source>
</evidence>
<feature type="region of interest" description="Disordered" evidence="1">
    <location>
        <begin position="238"/>
        <end position="281"/>
    </location>
</feature>
<dbReference type="EMBL" id="FNNE01000002">
    <property type="protein sequence ID" value="SDW30315.1"/>
    <property type="molecule type" value="Genomic_DNA"/>
</dbReference>
<accession>A0A1H2SFJ0</accession>
<keyword evidence="3" id="KW-1185">Reference proteome</keyword>